<proteinExistence type="predicted"/>
<feature type="compositionally biased region" description="Acidic residues" evidence="1">
    <location>
        <begin position="450"/>
        <end position="466"/>
    </location>
</feature>
<dbReference type="SUPFAM" id="SSF57959">
    <property type="entry name" value="Leucine zipper domain"/>
    <property type="match status" value="1"/>
</dbReference>
<dbReference type="SMART" id="SM00338">
    <property type="entry name" value="BRLZ"/>
    <property type="match status" value="1"/>
</dbReference>
<dbReference type="Pfam" id="PF00170">
    <property type="entry name" value="bZIP_1"/>
    <property type="match status" value="1"/>
</dbReference>
<sequence>MSRLDYHSILDTNVNVDVDAEFDNPTIIDDSHHDDEHDHEDIHHEEIDVQSRHQEEQQPPEQDAEDIQVDVMQEDQSHNNIMDDEQDDEPFIIMEENQIEIHPSDIAGESEQQQEEHIPQELPLTSTATTSIIEGIEFPIAVTTPQSASHVQEEEHHETFASGAISLKGMSWTEKRERQKLQNRKAAERSRNKKRVEQVELEKQVNDMQSENAILRNRLSSLLAARSSPATIENGSGNSNDNEIDPSLIQEPILDSTNSITTASATTGAAPLLSGTGIDYNYINKLSNELINSKTILLERTIELSGLKTGKGESTVRLISGSENDVSEELKESRKNHLRVFGKLSIVKAEEDSLKTLLNHLKSEIDNLIEQNRIVSEKLDQRRNNQNVDQTSVEMENINGNNPTADTEIEVDQPQSDEGTSQSQIQDDQDQDHPVIDDDIQIDGLGGLEGEGEEELSNNIEVDETNEDKALDDIRGWIDAAVKDWDQNLPIPSSTSRENEEASELEEITQS</sequence>
<feature type="domain" description="BZIP" evidence="2">
    <location>
        <begin position="173"/>
        <end position="222"/>
    </location>
</feature>
<dbReference type="GeneID" id="87952797"/>
<feature type="compositionally biased region" description="Basic and acidic residues" evidence="1">
    <location>
        <begin position="173"/>
        <end position="203"/>
    </location>
</feature>
<feature type="compositionally biased region" description="Polar residues" evidence="1">
    <location>
        <begin position="384"/>
        <end position="405"/>
    </location>
</feature>
<feature type="region of interest" description="Disordered" evidence="1">
    <location>
        <begin position="380"/>
        <end position="467"/>
    </location>
</feature>
<dbReference type="InterPro" id="IPR046347">
    <property type="entry name" value="bZIP_sf"/>
</dbReference>
<reference evidence="3 4" key="1">
    <citation type="submission" date="2024-01" db="EMBL/GenBank/DDBJ databases">
        <title>Comparative genomics of Cryptococcus and Kwoniella reveals pathogenesis evolution and contrasting modes of karyotype evolution via chromosome fusion or intercentromeric recombination.</title>
        <authorList>
            <person name="Coelho M.A."/>
            <person name="David-Palma M."/>
            <person name="Shea T."/>
            <person name="Bowers K."/>
            <person name="McGinley-Smith S."/>
            <person name="Mohammad A.W."/>
            <person name="Gnirke A."/>
            <person name="Yurkov A.M."/>
            <person name="Nowrousian M."/>
            <person name="Sun S."/>
            <person name="Cuomo C.A."/>
            <person name="Heitman J."/>
        </authorList>
    </citation>
    <scope>NUCLEOTIDE SEQUENCE [LARGE SCALE GENOMIC DNA]</scope>
    <source>
        <strain evidence="3">CBS 11374</strain>
    </source>
</reference>
<evidence type="ECO:0000256" key="1">
    <source>
        <dbReference type="SAM" id="MobiDB-lite"/>
    </source>
</evidence>
<name>A0ABZ1CPS4_9TREE</name>
<organism evidence="3 4">
    <name type="scientific">Kwoniella shivajii</name>
    <dbReference type="NCBI Taxonomy" id="564305"/>
    <lineage>
        <taxon>Eukaryota</taxon>
        <taxon>Fungi</taxon>
        <taxon>Dikarya</taxon>
        <taxon>Basidiomycota</taxon>
        <taxon>Agaricomycotina</taxon>
        <taxon>Tremellomycetes</taxon>
        <taxon>Tremellales</taxon>
        <taxon>Cryptococcaceae</taxon>
        <taxon>Kwoniella</taxon>
    </lineage>
</organism>
<dbReference type="RefSeq" id="XP_062788483.1">
    <property type="nucleotide sequence ID" value="XM_062932432.1"/>
</dbReference>
<keyword evidence="4" id="KW-1185">Reference proteome</keyword>
<dbReference type="InterPro" id="IPR004827">
    <property type="entry name" value="bZIP"/>
</dbReference>
<feature type="region of interest" description="Disordered" evidence="1">
    <location>
        <begin position="171"/>
        <end position="203"/>
    </location>
</feature>
<evidence type="ECO:0000313" key="3">
    <source>
        <dbReference type="EMBL" id="WRT63743.1"/>
    </source>
</evidence>
<evidence type="ECO:0000313" key="4">
    <source>
        <dbReference type="Proteomes" id="UP001329825"/>
    </source>
</evidence>
<gene>
    <name evidence="3" type="ORF">IL334_000666</name>
</gene>
<protein>
    <recommendedName>
        <fullName evidence="2">BZIP domain-containing protein</fullName>
    </recommendedName>
</protein>
<feature type="compositionally biased region" description="Acidic residues" evidence="1">
    <location>
        <begin position="501"/>
        <end position="511"/>
    </location>
</feature>
<evidence type="ECO:0000259" key="2">
    <source>
        <dbReference type="PROSITE" id="PS50217"/>
    </source>
</evidence>
<accession>A0ABZ1CPS4</accession>
<dbReference type="Gene3D" id="1.20.5.170">
    <property type="match status" value="1"/>
</dbReference>
<dbReference type="Proteomes" id="UP001329825">
    <property type="component" value="Chromosome 1"/>
</dbReference>
<dbReference type="PROSITE" id="PS50217">
    <property type="entry name" value="BZIP"/>
    <property type="match status" value="1"/>
</dbReference>
<dbReference type="PROSITE" id="PS00036">
    <property type="entry name" value="BZIP_BASIC"/>
    <property type="match status" value="1"/>
</dbReference>
<feature type="region of interest" description="Disordered" evidence="1">
    <location>
        <begin position="484"/>
        <end position="511"/>
    </location>
</feature>
<dbReference type="CDD" id="cd14686">
    <property type="entry name" value="bZIP"/>
    <property type="match status" value="1"/>
</dbReference>
<dbReference type="EMBL" id="CP141881">
    <property type="protein sequence ID" value="WRT63743.1"/>
    <property type="molecule type" value="Genomic_DNA"/>
</dbReference>